<comment type="caution">
    <text evidence="2">The sequence shown here is derived from an EMBL/GenBank/DDBJ whole genome shotgun (WGS) entry which is preliminary data.</text>
</comment>
<dbReference type="Proteomes" id="UP000782880">
    <property type="component" value="Unassembled WGS sequence"/>
</dbReference>
<feature type="transmembrane region" description="Helical" evidence="1">
    <location>
        <begin position="12"/>
        <end position="31"/>
    </location>
</feature>
<dbReference type="GO" id="GO:0022857">
    <property type="term" value="F:transmembrane transporter activity"/>
    <property type="evidence" value="ECO:0007669"/>
    <property type="project" value="InterPro"/>
</dbReference>
<feature type="transmembrane region" description="Helical" evidence="1">
    <location>
        <begin position="123"/>
        <end position="149"/>
    </location>
</feature>
<proteinExistence type="predicted"/>
<evidence type="ECO:0000313" key="2">
    <source>
        <dbReference type="EMBL" id="HJG27313.1"/>
    </source>
</evidence>
<gene>
    <name evidence="2" type="ORF">K8V20_01515</name>
</gene>
<dbReference type="EMBL" id="DYVE01000045">
    <property type="protein sequence ID" value="HJG27313.1"/>
    <property type="molecule type" value="Genomic_DNA"/>
</dbReference>
<reference evidence="2" key="1">
    <citation type="journal article" date="2021" name="PeerJ">
        <title>Extensive microbial diversity within the chicken gut microbiome revealed by metagenomics and culture.</title>
        <authorList>
            <person name="Gilroy R."/>
            <person name="Ravi A."/>
            <person name="Getino M."/>
            <person name="Pursley I."/>
            <person name="Horton D.L."/>
            <person name="Alikhan N.F."/>
            <person name="Baker D."/>
            <person name="Gharbi K."/>
            <person name="Hall N."/>
            <person name="Watson M."/>
            <person name="Adriaenssens E.M."/>
            <person name="Foster-Nyarko E."/>
            <person name="Jarju S."/>
            <person name="Secka A."/>
            <person name="Antonio M."/>
            <person name="Oren A."/>
            <person name="Chaudhuri R.R."/>
            <person name="La Ragione R."/>
            <person name="Hildebrand F."/>
            <person name="Pallen M.J."/>
        </authorList>
    </citation>
    <scope>NUCLEOTIDE SEQUENCE</scope>
    <source>
        <strain evidence="2">ChiBcec21-2208</strain>
    </source>
</reference>
<keyword evidence="1" id="KW-0812">Transmembrane</keyword>
<feature type="transmembrane region" description="Helical" evidence="1">
    <location>
        <begin position="169"/>
        <end position="194"/>
    </location>
</feature>
<organism evidence="2 3">
    <name type="scientific">Subdoligranulum variabile</name>
    <dbReference type="NCBI Taxonomy" id="214851"/>
    <lineage>
        <taxon>Bacteria</taxon>
        <taxon>Bacillati</taxon>
        <taxon>Bacillota</taxon>
        <taxon>Clostridia</taxon>
        <taxon>Eubacteriales</taxon>
        <taxon>Oscillospiraceae</taxon>
        <taxon>Subdoligranulum</taxon>
    </lineage>
</organism>
<reference evidence="2" key="2">
    <citation type="submission" date="2021-09" db="EMBL/GenBank/DDBJ databases">
        <authorList>
            <person name="Gilroy R."/>
        </authorList>
    </citation>
    <scope>NUCLEOTIDE SEQUENCE</scope>
    <source>
        <strain evidence="2">ChiBcec21-2208</strain>
    </source>
</reference>
<keyword evidence="1" id="KW-1133">Transmembrane helix</keyword>
<keyword evidence="1" id="KW-0472">Membrane</keyword>
<feature type="transmembrane region" description="Helical" evidence="1">
    <location>
        <begin position="43"/>
        <end position="70"/>
    </location>
</feature>
<dbReference type="Pfam" id="PF12822">
    <property type="entry name" value="ECF_trnsprt"/>
    <property type="match status" value="1"/>
</dbReference>
<dbReference type="AlphaFoldDB" id="A0A921LPW5"/>
<dbReference type="InterPro" id="IPR024529">
    <property type="entry name" value="ECF_trnsprt_substrate-spec"/>
</dbReference>
<evidence type="ECO:0000313" key="3">
    <source>
        <dbReference type="Proteomes" id="UP000782880"/>
    </source>
</evidence>
<evidence type="ECO:0000256" key="1">
    <source>
        <dbReference type="SAM" id="Phobius"/>
    </source>
</evidence>
<protein>
    <submittedName>
        <fullName evidence="2">ECF transporter S component</fullName>
    </submittedName>
</protein>
<accession>A0A921LPW5</accession>
<dbReference type="Gene3D" id="1.10.1760.20">
    <property type="match status" value="1"/>
</dbReference>
<name>A0A921LPW5_9FIRM</name>
<feature type="transmembrane region" description="Helical" evidence="1">
    <location>
        <begin position="90"/>
        <end position="111"/>
    </location>
</feature>
<sequence>MKNRTNVRWLTQLALLVAILLVLNYTPLGYLQIGPLSASLLTVPVAIGAMTMGPTAGAILGAVFGATSFIQAVEGKSAMSAALFSASPLGTFVVCVVARVLMGLCAAWIFRALRKVLPKQEKFCCFAGALAAPVLNTVFFMGFLVLLFYNIDYVQNLAQTLGADNIFMFIVLCVGVQAVVEWVICCLVAGAVTLPVRKFLKLN</sequence>